<gene>
    <name evidence="2" type="ORF">M231_02085</name>
</gene>
<organism evidence="2 3">
    <name type="scientific">Tremella mesenterica</name>
    <name type="common">Jelly fungus</name>
    <dbReference type="NCBI Taxonomy" id="5217"/>
    <lineage>
        <taxon>Eukaryota</taxon>
        <taxon>Fungi</taxon>
        <taxon>Dikarya</taxon>
        <taxon>Basidiomycota</taxon>
        <taxon>Agaricomycotina</taxon>
        <taxon>Tremellomycetes</taxon>
        <taxon>Tremellales</taxon>
        <taxon>Tremellaceae</taxon>
        <taxon>Tremella</taxon>
    </lineage>
</organism>
<dbReference type="AlphaFoldDB" id="A0A4Q1BRT3"/>
<reference evidence="2 3" key="1">
    <citation type="submission" date="2016-06" db="EMBL/GenBank/DDBJ databases">
        <title>Evolution of pathogenesis and genome organization in the Tremellales.</title>
        <authorList>
            <person name="Cuomo C."/>
            <person name="Litvintseva A."/>
            <person name="Heitman J."/>
            <person name="Chen Y."/>
            <person name="Sun S."/>
            <person name="Springer D."/>
            <person name="Dromer F."/>
            <person name="Young S."/>
            <person name="Zeng Q."/>
            <person name="Chapman S."/>
            <person name="Gujja S."/>
            <person name="Saif S."/>
            <person name="Birren B."/>
        </authorList>
    </citation>
    <scope>NUCLEOTIDE SEQUENCE [LARGE SCALE GENOMIC DNA]</scope>
    <source>
        <strain evidence="2 3">ATCC 28783</strain>
    </source>
</reference>
<protein>
    <submittedName>
        <fullName evidence="2">Uncharacterized protein</fullName>
    </submittedName>
</protein>
<sequence>MFIAYRQHIGRTQYNLSALQTDVSQISPIALTPLAATGNKNTPSVPCPFYTRTASADSGTRGVSCPGCKVSLRAPHRDNPPVSRGQKGTSFSADIPEVWEREPHVLLA</sequence>
<evidence type="ECO:0000256" key="1">
    <source>
        <dbReference type="SAM" id="MobiDB-lite"/>
    </source>
</evidence>
<feature type="region of interest" description="Disordered" evidence="1">
    <location>
        <begin position="72"/>
        <end position="95"/>
    </location>
</feature>
<proteinExistence type="predicted"/>
<keyword evidence="3" id="KW-1185">Reference proteome</keyword>
<comment type="caution">
    <text evidence="2">The sequence shown here is derived from an EMBL/GenBank/DDBJ whole genome shotgun (WGS) entry which is preliminary data.</text>
</comment>
<dbReference type="EMBL" id="SDIL01000016">
    <property type="protein sequence ID" value="RXK40630.1"/>
    <property type="molecule type" value="Genomic_DNA"/>
</dbReference>
<name>A0A4Q1BRT3_TREME</name>
<evidence type="ECO:0000313" key="3">
    <source>
        <dbReference type="Proteomes" id="UP000289152"/>
    </source>
</evidence>
<dbReference type="Proteomes" id="UP000289152">
    <property type="component" value="Unassembled WGS sequence"/>
</dbReference>
<dbReference type="InParanoid" id="A0A4Q1BRT3"/>
<evidence type="ECO:0000313" key="2">
    <source>
        <dbReference type="EMBL" id="RXK40630.1"/>
    </source>
</evidence>
<accession>A0A4Q1BRT3</accession>